<accession>A0AA95BTP3</accession>
<name>A0AA95BTP3_9MICC</name>
<organism evidence="1 2">
    <name type="scientific">Glutamicibacter halophytocola</name>
    <dbReference type="NCBI Taxonomy" id="1933880"/>
    <lineage>
        <taxon>Bacteria</taxon>
        <taxon>Bacillati</taxon>
        <taxon>Actinomycetota</taxon>
        <taxon>Actinomycetes</taxon>
        <taxon>Micrococcales</taxon>
        <taxon>Micrococcaceae</taxon>
        <taxon>Glutamicibacter</taxon>
    </lineage>
</organism>
<proteinExistence type="predicted"/>
<gene>
    <name evidence="1" type="ORF">NUH22_07455</name>
</gene>
<evidence type="ECO:0000313" key="2">
    <source>
        <dbReference type="Proteomes" id="UP001060018"/>
    </source>
</evidence>
<sequence length="53" mass="5816">MIEDASTNEEMYAVAIAEVDLERRMAGSEGIAEKHIAALMATAQHLIFVSRSH</sequence>
<protein>
    <submittedName>
        <fullName evidence="1">Uncharacterized protein</fullName>
    </submittedName>
</protein>
<dbReference type="AlphaFoldDB" id="A0AA95BTP3"/>
<reference evidence="1" key="1">
    <citation type="journal article" date="2022" name="Pest Manag. Sci.">
        <title>Glutamicibacter halophytocola-mediated host fitness of potato tuber moth on Solanaceae crops.</title>
        <authorList>
            <person name="Wang W."/>
            <person name="Xiao G."/>
            <person name="Du G."/>
            <person name="Chang L."/>
            <person name="Yang Y."/>
            <person name="Ye J."/>
            <person name="Chen B."/>
        </authorList>
    </citation>
    <scope>NUCLEOTIDE SEQUENCE</scope>
    <source>
        <strain evidence="1">S2</strain>
    </source>
</reference>
<dbReference type="EMBL" id="CP102487">
    <property type="protein sequence ID" value="UUX60432.1"/>
    <property type="molecule type" value="Genomic_DNA"/>
</dbReference>
<evidence type="ECO:0000313" key="1">
    <source>
        <dbReference type="EMBL" id="UUX60432.1"/>
    </source>
</evidence>
<dbReference type="Proteomes" id="UP001060018">
    <property type="component" value="Chromosome"/>
</dbReference>
<dbReference type="RefSeq" id="WP_171920156.1">
    <property type="nucleotide sequence ID" value="NZ_CP102487.1"/>
</dbReference>